<gene>
    <name evidence="9" type="primary">folB</name>
    <name evidence="9" type="ORF">KACHI17_05220</name>
</gene>
<evidence type="ECO:0000256" key="4">
    <source>
        <dbReference type="ARBA" id="ARBA00013043"/>
    </source>
</evidence>
<dbReference type="InterPro" id="IPR006157">
    <property type="entry name" value="FolB_dom"/>
</dbReference>
<dbReference type="GO" id="GO:0005737">
    <property type="term" value="C:cytoplasm"/>
    <property type="evidence" value="ECO:0007669"/>
    <property type="project" value="TreeGrafter"/>
</dbReference>
<dbReference type="InterPro" id="IPR043133">
    <property type="entry name" value="GTP-CH-I_C/QueF"/>
</dbReference>
<protein>
    <recommendedName>
        <fullName evidence="4">dihydroneopterin aldolase</fullName>
        <ecNumber evidence="4">4.1.2.25</ecNumber>
    </recommendedName>
    <alternativeName>
        <fullName evidence="7">7,8-dihydroneopterin aldolase</fullName>
    </alternativeName>
</protein>
<dbReference type="Gene3D" id="3.30.1130.10">
    <property type="match status" value="1"/>
</dbReference>
<evidence type="ECO:0000256" key="2">
    <source>
        <dbReference type="ARBA" id="ARBA00005013"/>
    </source>
</evidence>
<dbReference type="EMBL" id="AP029612">
    <property type="protein sequence ID" value="BFG69641.1"/>
    <property type="molecule type" value="Genomic_DNA"/>
</dbReference>
<evidence type="ECO:0000256" key="6">
    <source>
        <dbReference type="ARBA" id="ARBA00023239"/>
    </source>
</evidence>
<organism evidence="9">
    <name type="scientific">Sediminibacterium sp. KACHI17</name>
    <dbReference type="NCBI Taxonomy" id="1751071"/>
    <lineage>
        <taxon>Bacteria</taxon>
        <taxon>Pseudomonadati</taxon>
        <taxon>Bacteroidota</taxon>
        <taxon>Chitinophagia</taxon>
        <taxon>Chitinophagales</taxon>
        <taxon>Chitinophagaceae</taxon>
        <taxon>Sediminibacterium</taxon>
    </lineage>
</organism>
<evidence type="ECO:0000313" key="9">
    <source>
        <dbReference type="EMBL" id="BFG69641.1"/>
    </source>
</evidence>
<evidence type="ECO:0000256" key="3">
    <source>
        <dbReference type="ARBA" id="ARBA00005708"/>
    </source>
</evidence>
<evidence type="ECO:0000256" key="5">
    <source>
        <dbReference type="ARBA" id="ARBA00022909"/>
    </source>
</evidence>
<keyword evidence="6" id="KW-0456">Lyase</keyword>
<dbReference type="EC" id="4.1.2.25" evidence="4"/>
<keyword evidence="5" id="KW-0289">Folate biosynthesis</keyword>
<dbReference type="GO" id="GO:0004150">
    <property type="term" value="F:dihydroneopterin aldolase activity"/>
    <property type="evidence" value="ECO:0007669"/>
    <property type="project" value="UniProtKB-EC"/>
</dbReference>
<comment type="similarity">
    <text evidence="3">Belongs to the DHNA family.</text>
</comment>
<evidence type="ECO:0000259" key="8">
    <source>
        <dbReference type="SMART" id="SM00905"/>
    </source>
</evidence>
<dbReference type="NCBIfam" id="TIGR00526">
    <property type="entry name" value="folB_dom"/>
    <property type="match status" value="1"/>
</dbReference>
<dbReference type="SUPFAM" id="SSF55620">
    <property type="entry name" value="Tetrahydrobiopterin biosynthesis enzymes-like"/>
    <property type="match status" value="1"/>
</dbReference>
<proteinExistence type="inferred from homology"/>
<comment type="pathway">
    <text evidence="2">Cofactor biosynthesis; tetrahydrofolate biosynthesis; 2-amino-4-hydroxy-6-hydroxymethyl-7,8-dihydropteridine diphosphate from 7,8-dihydroneopterin triphosphate: step 3/4.</text>
</comment>
<sequence>MLSIHLHKVIIHAYHGVYAEEKVLGNDFLVDVSVNYHPSKYPVTTIENTIDYVALYDLVKKRMSIATPLLETVASDIALEILAQFSLSVTVNIAIKKLHPPIPAFQGSTGVSLIIHRKDIQ</sequence>
<dbReference type="SMART" id="SM00905">
    <property type="entry name" value="FolB"/>
    <property type="match status" value="1"/>
</dbReference>
<dbReference type="PANTHER" id="PTHR42844">
    <property type="entry name" value="DIHYDRONEOPTERIN ALDOLASE 1-RELATED"/>
    <property type="match status" value="1"/>
</dbReference>
<dbReference type="AlphaFoldDB" id="A0AAT9GGM3"/>
<dbReference type="RefSeq" id="WP_353549952.1">
    <property type="nucleotide sequence ID" value="NZ_AP029612.1"/>
</dbReference>
<dbReference type="GO" id="GO:0046656">
    <property type="term" value="P:folic acid biosynthetic process"/>
    <property type="evidence" value="ECO:0007669"/>
    <property type="project" value="UniProtKB-KW"/>
</dbReference>
<name>A0AAT9GGM3_9BACT</name>
<evidence type="ECO:0000256" key="1">
    <source>
        <dbReference type="ARBA" id="ARBA00001353"/>
    </source>
</evidence>
<dbReference type="PANTHER" id="PTHR42844:SF1">
    <property type="entry name" value="DIHYDRONEOPTERIN ALDOLASE 1-RELATED"/>
    <property type="match status" value="1"/>
</dbReference>
<comment type="catalytic activity">
    <reaction evidence="1">
        <text>7,8-dihydroneopterin = 6-hydroxymethyl-7,8-dihydropterin + glycolaldehyde</text>
        <dbReference type="Rhea" id="RHEA:10540"/>
        <dbReference type="ChEBI" id="CHEBI:17001"/>
        <dbReference type="ChEBI" id="CHEBI:17071"/>
        <dbReference type="ChEBI" id="CHEBI:44841"/>
        <dbReference type="EC" id="4.1.2.25"/>
    </reaction>
</comment>
<feature type="domain" description="Dihydroneopterin aldolase/epimerase" evidence="8">
    <location>
        <begin position="4"/>
        <end position="115"/>
    </location>
</feature>
<reference evidence="9" key="1">
    <citation type="submission" date="2024-02" db="EMBL/GenBank/DDBJ databases">
        <title>Sediminibacterium planktonica sp. nov. and Sediminibacterium longus sp. nov., isolated from surface lake and river water.</title>
        <authorList>
            <person name="Watanabe K."/>
            <person name="Takemine S."/>
            <person name="Ishii Y."/>
            <person name="Ogata Y."/>
            <person name="Shindo C."/>
            <person name="Suda W."/>
        </authorList>
    </citation>
    <scope>NUCLEOTIDE SEQUENCE</scope>
    <source>
        <strain evidence="9">KACHI17</strain>
    </source>
</reference>
<dbReference type="InterPro" id="IPR006156">
    <property type="entry name" value="Dihydroneopterin_aldolase"/>
</dbReference>
<evidence type="ECO:0000256" key="7">
    <source>
        <dbReference type="ARBA" id="ARBA00032903"/>
    </source>
</evidence>
<accession>A0AAT9GGM3</accession>
<dbReference type="Pfam" id="PF02152">
    <property type="entry name" value="FolB"/>
    <property type="match status" value="1"/>
</dbReference>